<comment type="subcellular location">
    <subcellularLocation>
        <location evidence="1">Membrane</location>
        <topology evidence="1">Multi-pass membrane protein</topology>
    </subcellularLocation>
</comment>
<dbReference type="Pfam" id="PF07690">
    <property type="entry name" value="MFS_1"/>
    <property type="match status" value="1"/>
</dbReference>
<dbReference type="EMBL" id="CAMXCT020000779">
    <property type="protein sequence ID" value="CAL1136568.1"/>
    <property type="molecule type" value="Genomic_DNA"/>
</dbReference>
<dbReference type="PANTHER" id="PTHR23505:SF52">
    <property type="entry name" value="MAJOR FACILITATOR SUPERFAMILY PROTEIN"/>
    <property type="match status" value="1"/>
</dbReference>
<name>A0A9P1FP32_9DINO</name>
<dbReference type="OrthoDB" id="440755at2759"/>
<evidence type="ECO:0000313" key="11">
    <source>
        <dbReference type="Proteomes" id="UP001152797"/>
    </source>
</evidence>
<dbReference type="PANTHER" id="PTHR23505">
    <property type="entry name" value="SPINSTER"/>
    <property type="match status" value="1"/>
</dbReference>
<feature type="transmembrane region" description="Helical" evidence="7">
    <location>
        <begin position="366"/>
        <end position="389"/>
    </location>
</feature>
<dbReference type="InterPro" id="IPR044770">
    <property type="entry name" value="MFS_spinster-like"/>
</dbReference>
<dbReference type="EMBL" id="CAMXCT030000779">
    <property type="protein sequence ID" value="CAL4770505.1"/>
    <property type="molecule type" value="Genomic_DNA"/>
</dbReference>
<dbReference type="GO" id="GO:0022857">
    <property type="term" value="F:transmembrane transporter activity"/>
    <property type="evidence" value="ECO:0007669"/>
    <property type="project" value="InterPro"/>
</dbReference>
<feature type="domain" description="Major facilitator superfamily (MFS) profile" evidence="8">
    <location>
        <begin position="240"/>
        <end position="671"/>
    </location>
</feature>
<evidence type="ECO:0000313" key="9">
    <source>
        <dbReference type="EMBL" id="CAI3983193.1"/>
    </source>
</evidence>
<evidence type="ECO:0000256" key="7">
    <source>
        <dbReference type="SAM" id="Phobius"/>
    </source>
</evidence>
<gene>
    <name evidence="9" type="ORF">C1SCF055_LOCUS10822</name>
</gene>
<evidence type="ECO:0000256" key="3">
    <source>
        <dbReference type="ARBA" id="ARBA00022692"/>
    </source>
</evidence>
<sequence>MEEVSEEAAKPEKETYEVSRDVAGTLRKTDPETGDVELYTSIDGILQAVPKMNWDVAATWSRLPIMKVHLFIDRASYERGGMERSYASKVFPEGLDLIAAIAWWRKRIPVAAPGTAKAAQRAVAFGVFEGSFNAQVSATDPPILMLDASGEVQADDVEVIQRKHQSYVKRRELEKRWASKGASEEILRKIKEADLRSMSRKAKGDEYLYKTGWVPKPVMPGAKSPRRGGVDVGQQPSWQMLVALCLVNVVEGIDVQLVPGCQFAFQKGGIMKLTDVAILIMVQVIFLNMAAPLWGIIADRGCIKRKHILMIGALGEATVAILMAFVPGFPLMLVLRGMSGFFIACLRPIASGIVADCTSEDRRGKVFSYVQSAFLVGVFVTTLVAGNLANLQVGPIPGWRALWALSGVVVALISVVIGILMVEPSRQVDDSDGKKCCSTVVEEIFIMVQFLTIPTFSIIVLQGIFQELPWTVIGHSLLFFKLSGLEDWEGSVLASECPVVAVFGSILGGSIADFLAQRFGYQGRPLSAQISVALAIPLIYLWFAGIPPGSQAAVFGVVYFMVIACFGLVGTWAHAGTSLPILSDIVPSKNRSKVMAAESALESSIATLVGPLFVANLANAFGYDFSRLKAESKDIASATALGQAMAATICMSWCVTFFGYIFLHISYPSHMRKLNAQMKAEKAEAEAAEEAI</sequence>
<keyword evidence="11" id="KW-1185">Reference proteome</keyword>
<reference evidence="10" key="2">
    <citation type="submission" date="2024-04" db="EMBL/GenBank/DDBJ databases">
        <authorList>
            <person name="Chen Y."/>
            <person name="Shah S."/>
            <person name="Dougan E. K."/>
            <person name="Thang M."/>
            <person name="Chan C."/>
        </authorList>
    </citation>
    <scope>NUCLEOTIDE SEQUENCE [LARGE SCALE GENOMIC DNA]</scope>
</reference>
<protein>
    <recommendedName>
        <fullName evidence="8">Major facilitator superfamily (MFS) profile domain-containing protein</fullName>
    </recommendedName>
</protein>
<feature type="transmembrane region" description="Helical" evidence="7">
    <location>
        <begin position="308"/>
        <end position="327"/>
    </location>
</feature>
<dbReference type="InterPro" id="IPR036259">
    <property type="entry name" value="MFS_trans_sf"/>
</dbReference>
<feature type="transmembrane region" description="Helical" evidence="7">
    <location>
        <begin position="594"/>
        <end position="615"/>
    </location>
</feature>
<feature type="transmembrane region" description="Helical" evidence="7">
    <location>
        <begin position="635"/>
        <end position="663"/>
    </location>
</feature>
<dbReference type="AlphaFoldDB" id="A0A9P1FP32"/>
<feature type="transmembrane region" description="Helical" evidence="7">
    <location>
        <begin position="333"/>
        <end position="354"/>
    </location>
</feature>
<dbReference type="Proteomes" id="UP001152797">
    <property type="component" value="Unassembled WGS sequence"/>
</dbReference>
<comment type="caution">
    <text evidence="9">The sequence shown here is derived from an EMBL/GenBank/DDBJ whole genome shotgun (WGS) entry which is preliminary data.</text>
</comment>
<evidence type="ECO:0000256" key="1">
    <source>
        <dbReference type="ARBA" id="ARBA00004141"/>
    </source>
</evidence>
<feature type="transmembrane region" description="Helical" evidence="7">
    <location>
        <begin position="276"/>
        <end position="296"/>
    </location>
</feature>
<dbReference type="Gene3D" id="1.20.1250.20">
    <property type="entry name" value="MFS general substrate transporter like domains"/>
    <property type="match status" value="1"/>
</dbReference>
<evidence type="ECO:0000256" key="6">
    <source>
        <dbReference type="ARBA" id="ARBA00024338"/>
    </source>
</evidence>
<feature type="transmembrane region" description="Helical" evidence="7">
    <location>
        <begin position="401"/>
        <end position="423"/>
    </location>
</feature>
<keyword evidence="5 7" id="KW-0472">Membrane</keyword>
<reference evidence="9" key="1">
    <citation type="submission" date="2022-10" db="EMBL/GenBank/DDBJ databases">
        <authorList>
            <person name="Chen Y."/>
            <person name="Dougan E. K."/>
            <person name="Chan C."/>
            <person name="Rhodes N."/>
            <person name="Thang M."/>
        </authorList>
    </citation>
    <scope>NUCLEOTIDE SEQUENCE</scope>
</reference>
<evidence type="ECO:0000256" key="5">
    <source>
        <dbReference type="ARBA" id="ARBA00023136"/>
    </source>
</evidence>
<proteinExistence type="inferred from homology"/>
<keyword evidence="2" id="KW-0813">Transport</keyword>
<dbReference type="SUPFAM" id="SSF103473">
    <property type="entry name" value="MFS general substrate transporter"/>
    <property type="match status" value="1"/>
</dbReference>
<evidence type="ECO:0000256" key="2">
    <source>
        <dbReference type="ARBA" id="ARBA00022448"/>
    </source>
</evidence>
<keyword evidence="4 7" id="KW-1133">Transmembrane helix</keyword>
<dbReference type="EMBL" id="CAMXCT010000779">
    <property type="protein sequence ID" value="CAI3983193.1"/>
    <property type="molecule type" value="Genomic_DNA"/>
</dbReference>
<evidence type="ECO:0000259" key="8">
    <source>
        <dbReference type="PROSITE" id="PS50850"/>
    </source>
</evidence>
<organism evidence="9">
    <name type="scientific">Cladocopium goreaui</name>
    <dbReference type="NCBI Taxonomy" id="2562237"/>
    <lineage>
        <taxon>Eukaryota</taxon>
        <taxon>Sar</taxon>
        <taxon>Alveolata</taxon>
        <taxon>Dinophyceae</taxon>
        <taxon>Suessiales</taxon>
        <taxon>Symbiodiniaceae</taxon>
        <taxon>Cladocopium</taxon>
    </lineage>
</organism>
<dbReference type="GO" id="GO:0016020">
    <property type="term" value="C:membrane"/>
    <property type="evidence" value="ECO:0007669"/>
    <property type="project" value="UniProtKB-SubCell"/>
</dbReference>
<dbReference type="InterPro" id="IPR011701">
    <property type="entry name" value="MFS"/>
</dbReference>
<dbReference type="PROSITE" id="PS50850">
    <property type="entry name" value="MFS"/>
    <property type="match status" value="1"/>
</dbReference>
<feature type="transmembrane region" description="Helical" evidence="7">
    <location>
        <begin position="492"/>
        <end position="516"/>
    </location>
</feature>
<feature type="transmembrane region" description="Helical" evidence="7">
    <location>
        <begin position="444"/>
        <end position="465"/>
    </location>
</feature>
<dbReference type="InterPro" id="IPR020846">
    <property type="entry name" value="MFS_dom"/>
</dbReference>
<evidence type="ECO:0000313" key="10">
    <source>
        <dbReference type="EMBL" id="CAL1136568.1"/>
    </source>
</evidence>
<accession>A0A9P1FP32</accession>
<feature type="transmembrane region" description="Helical" evidence="7">
    <location>
        <begin position="528"/>
        <end position="546"/>
    </location>
</feature>
<keyword evidence="3 7" id="KW-0812">Transmembrane</keyword>
<comment type="similarity">
    <text evidence="6">Belongs to the major facilitator superfamily. Spinster (TC 2.A.1.49) family.</text>
</comment>
<feature type="transmembrane region" description="Helical" evidence="7">
    <location>
        <begin position="552"/>
        <end position="573"/>
    </location>
</feature>
<evidence type="ECO:0000256" key="4">
    <source>
        <dbReference type="ARBA" id="ARBA00022989"/>
    </source>
</evidence>